<feature type="domain" description="ChrR-like cupin" evidence="1">
    <location>
        <begin position="14"/>
        <end position="120"/>
    </location>
</feature>
<keyword evidence="2" id="KW-0560">Oxidoreductase</keyword>
<keyword evidence="2" id="KW-0223">Dioxygenase</keyword>
<evidence type="ECO:0000313" key="3">
    <source>
        <dbReference type="Proteomes" id="UP000289650"/>
    </source>
</evidence>
<dbReference type="Pfam" id="PF12973">
    <property type="entry name" value="Cupin_7"/>
    <property type="match status" value="1"/>
</dbReference>
<name>A0A4V1PQK5_9BURK</name>
<reference evidence="2 3" key="1">
    <citation type="submission" date="2018-08" db="EMBL/GenBank/DDBJ databases">
        <title>Mountain-cultivated ginseng endophyte, Burkholderia stabilis and its activity against ginseng root rot disease.</title>
        <authorList>
            <person name="Tapan Kumar M."/>
            <person name="Bae H."/>
            <person name="Shanmugam G."/>
            <person name="Jeon J."/>
        </authorList>
    </citation>
    <scope>NUCLEOTIDE SEQUENCE [LARGE SCALE GENOMIC DNA]</scope>
    <source>
        <strain evidence="2 3">EB159</strain>
    </source>
</reference>
<dbReference type="InterPro" id="IPR014710">
    <property type="entry name" value="RmlC-like_jellyroll"/>
</dbReference>
<dbReference type="InterPro" id="IPR011051">
    <property type="entry name" value="RmlC_Cupin_sf"/>
</dbReference>
<organism evidence="2 3">
    <name type="scientific">Burkholderia stabilis</name>
    <dbReference type="NCBI Taxonomy" id="95485"/>
    <lineage>
        <taxon>Bacteria</taxon>
        <taxon>Pseudomonadati</taxon>
        <taxon>Pseudomonadota</taxon>
        <taxon>Betaproteobacteria</taxon>
        <taxon>Burkholderiales</taxon>
        <taxon>Burkholderiaceae</taxon>
        <taxon>Burkholderia</taxon>
        <taxon>Burkholderia cepacia complex</taxon>
    </lineage>
</organism>
<dbReference type="RefSeq" id="WP_129518510.1">
    <property type="nucleotide sequence ID" value="NZ_QWEX01000004.1"/>
</dbReference>
<proteinExistence type="predicted"/>
<protein>
    <submittedName>
        <fullName evidence="2">2,4'-dihydroxyacetophenone dioxygenase</fullName>
    </submittedName>
</protein>
<comment type="caution">
    <text evidence="2">The sequence shown here is derived from an EMBL/GenBank/DDBJ whole genome shotgun (WGS) entry which is preliminary data.</text>
</comment>
<dbReference type="Proteomes" id="UP000289650">
    <property type="component" value="Unassembled WGS sequence"/>
</dbReference>
<dbReference type="EMBL" id="QWEX01000004">
    <property type="protein sequence ID" value="RXV64414.1"/>
    <property type="molecule type" value="Genomic_DNA"/>
</dbReference>
<dbReference type="SUPFAM" id="SSF51182">
    <property type="entry name" value="RmlC-like cupins"/>
    <property type="match status" value="1"/>
</dbReference>
<dbReference type="AlphaFoldDB" id="A0A4V1PQK5"/>
<evidence type="ECO:0000313" key="2">
    <source>
        <dbReference type="EMBL" id="RXV64414.1"/>
    </source>
</evidence>
<accession>A0A4V1PQK5</accession>
<dbReference type="GO" id="GO:0051213">
    <property type="term" value="F:dioxygenase activity"/>
    <property type="evidence" value="ECO:0007669"/>
    <property type="project" value="UniProtKB-KW"/>
</dbReference>
<evidence type="ECO:0000259" key="1">
    <source>
        <dbReference type="Pfam" id="PF12973"/>
    </source>
</evidence>
<gene>
    <name evidence="2" type="ORF">D1006_39310</name>
</gene>
<sequence length="169" mass="18732">MTLPSVITHQDKLLTIDTNKEFWVKDALVPGVDVCPVFLDAQNGIWGLRVKFAPGVVLPNHFHTGCVHLYTMSGSWHYAQHPDQPQTAGCYLYEPGGSVHQFMTPASNTEPTDTFMVVFGANINFDQDGNFLNIMDAGWIEETVHKAAQAQGIPPLNYIRSLGPRYSVT</sequence>
<dbReference type="OrthoDB" id="564955at2"/>
<dbReference type="CDD" id="cd20302">
    <property type="entry name" value="cupin_DAD"/>
    <property type="match status" value="1"/>
</dbReference>
<dbReference type="InterPro" id="IPR025979">
    <property type="entry name" value="ChrR-like_cupin_dom"/>
</dbReference>
<dbReference type="Gene3D" id="2.60.120.10">
    <property type="entry name" value="Jelly Rolls"/>
    <property type="match status" value="1"/>
</dbReference>